<accession>A0A5D0R3N3</accession>
<dbReference type="PROSITE" id="PS51257">
    <property type="entry name" value="PROKAR_LIPOPROTEIN"/>
    <property type="match status" value="1"/>
</dbReference>
<dbReference type="InterPro" id="IPR046551">
    <property type="entry name" value="DUF6705"/>
</dbReference>
<name>A0A5D0R3N3_9FLAO</name>
<dbReference type="Proteomes" id="UP000324358">
    <property type="component" value="Unassembled WGS sequence"/>
</dbReference>
<dbReference type="Pfam" id="PF20448">
    <property type="entry name" value="DUF6705"/>
    <property type="match status" value="1"/>
</dbReference>
<reference evidence="2 3" key="1">
    <citation type="submission" date="2019-08" db="EMBL/GenBank/DDBJ databases">
        <title>Genomes of Antarctic Bizionia species.</title>
        <authorList>
            <person name="Bowman J.P."/>
        </authorList>
    </citation>
    <scope>NUCLEOTIDE SEQUENCE [LARGE SCALE GENOMIC DNA]</scope>
    <source>
        <strain evidence="2 3">APA-1</strain>
    </source>
</reference>
<sequence length="210" mass="23850">MKTPIYSVLLFICSIVSCKAQSPIISLYDGPGYAQTANAYYKDTDNDFDRFIGTWEYNNGSEKLRIIIRKKEQYFYNGLGNIPAFYADYLYGEYLYKDSNGNELVNTLTNIDSNPADISEHLIFGNAIDPSQYLPNCENCGPNERSIFLAFYDPGRDYLKCRLVLRTIPNTQNNNVNDLKAVITGSYSIIPEGSPTNSRIPYGKYVMIKQ</sequence>
<evidence type="ECO:0000259" key="1">
    <source>
        <dbReference type="Pfam" id="PF20448"/>
    </source>
</evidence>
<dbReference type="OrthoDB" id="1261237at2"/>
<feature type="domain" description="DUF6705" evidence="1">
    <location>
        <begin position="1"/>
        <end position="210"/>
    </location>
</feature>
<keyword evidence="3" id="KW-1185">Reference proteome</keyword>
<evidence type="ECO:0000313" key="2">
    <source>
        <dbReference type="EMBL" id="TYB75456.1"/>
    </source>
</evidence>
<dbReference type="AlphaFoldDB" id="A0A5D0R3N3"/>
<evidence type="ECO:0000313" key="3">
    <source>
        <dbReference type="Proteomes" id="UP000324358"/>
    </source>
</evidence>
<comment type="caution">
    <text evidence="2">The sequence shown here is derived from an EMBL/GenBank/DDBJ whole genome shotgun (WGS) entry which is preliminary data.</text>
</comment>
<dbReference type="RefSeq" id="WP_066248961.1">
    <property type="nucleotide sequence ID" value="NZ_VSKL01000001.1"/>
</dbReference>
<organism evidence="2 3">
    <name type="scientific">Bizionia algoritergicola</name>
    <dbReference type="NCBI Taxonomy" id="291187"/>
    <lineage>
        <taxon>Bacteria</taxon>
        <taxon>Pseudomonadati</taxon>
        <taxon>Bacteroidota</taxon>
        <taxon>Flavobacteriia</taxon>
        <taxon>Flavobacteriales</taxon>
        <taxon>Flavobacteriaceae</taxon>
        <taxon>Bizionia</taxon>
    </lineage>
</organism>
<proteinExistence type="predicted"/>
<protein>
    <recommendedName>
        <fullName evidence="1">DUF6705 domain-containing protein</fullName>
    </recommendedName>
</protein>
<dbReference type="EMBL" id="VSKL01000001">
    <property type="protein sequence ID" value="TYB75456.1"/>
    <property type="molecule type" value="Genomic_DNA"/>
</dbReference>
<gene>
    <name evidence="2" type="ORF">ES675_04850</name>
</gene>